<proteinExistence type="predicted"/>
<organism evidence="2 3">
    <name type="scientific">Nitrosomonas marina</name>
    <dbReference type="NCBI Taxonomy" id="917"/>
    <lineage>
        <taxon>Bacteria</taxon>
        <taxon>Pseudomonadati</taxon>
        <taxon>Pseudomonadota</taxon>
        <taxon>Betaproteobacteria</taxon>
        <taxon>Nitrosomonadales</taxon>
        <taxon>Nitrosomonadaceae</taxon>
        <taxon>Nitrosomonas</taxon>
    </lineage>
</organism>
<accession>A0A1I0FPP8</accession>
<evidence type="ECO:0000313" key="3">
    <source>
        <dbReference type="Proteomes" id="UP000199345"/>
    </source>
</evidence>
<keyword evidence="1" id="KW-0472">Membrane</keyword>
<keyword evidence="1" id="KW-0812">Transmembrane</keyword>
<evidence type="ECO:0000313" key="2">
    <source>
        <dbReference type="EMBL" id="SET59554.1"/>
    </source>
</evidence>
<reference evidence="3" key="1">
    <citation type="submission" date="2016-10" db="EMBL/GenBank/DDBJ databases">
        <authorList>
            <person name="Varghese N."/>
            <person name="Submissions S."/>
        </authorList>
    </citation>
    <scope>NUCLEOTIDE SEQUENCE [LARGE SCALE GENOMIC DNA]</scope>
    <source>
        <strain evidence="3">Nm71</strain>
    </source>
</reference>
<dbReference type="AlphaFoldDB" id="A0A1I0FPP8"/>
<keyword evidence="1" id="KW-1133">Transmembrane helix</keyword>
<gene>
    <name evidence="2" type="ORF">SAMN05216326_1417</name>
</gene>
<dbReference type="Proteomes" id="UP000199345">
    <property type="component" value="Unassembled WGS sequence"/>
</dbReference>
<name>A0A1I0FPP8_9PROT</name>
<sequence length="74" mass="8444">MLPAKETFSNGLWILYLPSNDGGVKTEKTIVLLFVIISTTVTGHPIRYYNVNRDYHSKSFLMKYHGMAFESMVA</sequence>
<feature type="transmembrane region" description="Helical" evidence="1">
    <location>
        <begin position="30"/>
        <end position="49"/>
    </location>
</feature>
<keyword evidence="3" id="KW-1185">Reference proteome</keyword>
<evidence type="ECO:0000256" key="1">
    <source>
        <dbReference type="SAM" id="Phobius"/>
    </source>
</evidence>
<dbReference type="EMBL" id="FOIA01000041">
    <property type="protein sequence ID" value="SET59554.1"/>
    <property type="molecule type" value="Genomic_DNA"/>
</dbReference>
<protein>
    <submittedName>
        <fullName evidence="2">Uncharacterized protein</fullName>
    </submittedName>
</protein>